<evidence type="ECO:0000256" key="1">
    <source>
        <dbReference type="ARBA" id="ARBA00004127"/>
    </source>
</evidence>
<dbReference type="PROSITE" id="PS50850">
    <property type="entry name" value="MFS"/>
    <property type="match status" value="1"/>
</dbReference>
<comment type="similarity">
    <text evidence="2">Belongs to the major facilitator superfamily.</text>
</comment>
<feature type="transmembrane region" description="Helical" evidence="7">
    <location>
        <begin position="83"/>
        <end position="103"/>
    </location>
</feature>
<dbReference type="PANTHER" id="PTHR23512:SF3">
    <property type="entry name" value="MAJOR FACILITATOR SUPERFAMILY DOMAIN-CONTAINING PROTEIN 1"/>
    <property type="match status" value="1"/>
</dbReference>
<feature type="domain" description="Major facilitator superfamily (MFS) profile" evidence="8">
    <location>
        <begin position="15"/>
        <end position="417"/>
    </location>
</feature>
<feature type="transmembrane region" description="Helical" evidence="7">
    <location>
        <begin position="394"/>
        <end position="410"/>
    </location>
</feature>
<comment type="caution">
    <text evidence="9">The sequence shown here is derived from an EMBL/GenBank/DDBJ whole genome shotgun (WGS) entry which is preliminary data.</text>
</comment>
<keyword evidence="3" id="KW-0813">Transport</keyword>
<feature type="transmembrane region" description="Helical" evidence="7">
    <location>
        <begin position="109"/>
        <end position="130"/>
    </location>
</feature>
<gene>
    <name evidence="9" type="ORF">PPRIM_AZ9-3.1.T0200285</name>
</gene>
<keyword evidence="5 7" id="KW-1133">Transmembrane helix</keyword>
<dbReference type="Proteomes" id="UP000688137">
    <property type="component" value="Unassembled WGS sequence"/>
</dbReference>
<evidence type="ECO:0000256" key="2">
    <source>
        <dbReference type="ARBA" id="ARBA00008335"/>
    </source>
</evidence>
<dbReference type="InterPro" id="IPR052187">
    <property type="entry name" value="MFSD1"/>
</dbReference>
<dbReference type="GO" id="GO:0022857">
    <property type="term" value="F:transmembrane transporter activity"/>
    <property type="evidence" value="ECO:0007669"/>
    <property type="project" value="InterPro"/>
</dbReference>
<keyword evidence="6 7" id="KW-0472">Membrane</keyword>
<feature type="transmembrane region" description="Helical" evidence="7">
    <location>
        <begin position="266"/>
        <end position="285"/>
    </location>
</feature>
<dbReference type="OMA" id="IDTGICR"/>
<feature type="transmembrane region" description="Helical" evidence="7">
    <location>
        <begin position="324"/>
        <end position="342"/>
    </location>
</feature>
<reference evidence="9" key="1">
    <citation type="submission" date="2021-01" db="EMBL/GenBank/DDBJ databases">
        <authorList>
            <consortium name="Genoscope - CEA"/>
            <person name="William W."/>
        </authorList>
    </citation>
    <scope>NUCLEOTIDE SEQUENCE</scope>
</reference>
<feature type="transmembrane region" description="Helical" evidence="7">
    <location>
        <begin position="354"/>
        <end position="382"/>
    </location>
</feature>
<keyword evidence="10" id="KW-1185">Reference proteome</keyword>
<dbReference type="InterPro" id="IPR011701">
    <property type="entry name" value="MFS"/>
</dbReference>
<dbReference type="EMBL" id="CAJJDM010000017">
    <property type="protein sequence ID" value="CAD8053352.1"/>
    <property type="molecule type" value="Genomic_DNA"/>
</dbReference>
<feature type="transmembrane region" description="Helical" evidence="7">
    <location>
        <begin position="172"/>
        <end position="194"/>
    </location>
</feature>
<dbReference type="Pfam" id="PF07690">
    <property type="entry name" value="MFS_1"/>
    <property type="match status" value="1"/>
</dbReference>
<feature type="transmembrane region" description="Helical" evidence="7">
    <location>
        <begin position="227"/>
        <end position="246"/>
    </location>
</feature>
<sequence length="443" mass="50748">MEKMTSWHDTNLRWFILVLIGVYPLVQFLIGEYPALLGEQIKSYFEVSQAEINYLLSFRSFPNMIMSLIGGLIIDTFGVRRSYVFFGSIVIIGQLLCFMSVILNSFIVMVIGRFIFGLFESSGFVAESYYINKWFKGKENSLAFGIDTGICRLGSIAAAIIYPYLYTTSNNDLSQCLLMCLYIAILSFIIIVILTQIDRCSDLRDKTSDQKLDSIDLRQIKQFSLEFYVTLISCVTCYAVFFIFGYNSVEMFKHIYKLDQKTANTLFSIPYYLSAILSPIVGHYIDKKGKNIEILLIASFCQLLTTTIFYLMPECDTSCVAFPMIGSILNGLFFGTYYAVMWPHIPLIVPSHMVGIGFGLTFTCINIEITSFSFIVASMLQIENYQNYQQMNQLMLFLSLVGFIPLVYLFQYHRTQYHKNIHAQTDDYLSTNQIELIVKSKPT</sequence>
<evidence type="ECO:0000313" key="9">
    <source>
        <dbReference type="EMBL" id="CAD8053352.1"/>
    </source>
</evidence>
<protein>
    <recommendedName>
        <fullName evidence="8">Major facilitator superfamily (MFS) profile domain-containing protein</fullName>
    </recommendedName>
</protein>
<feature type="transmembrane region" description="Helical" evidence="7">
    <location>
        <begin position="292"/>
        <end position="312"/>
    </location>
</feature>
<evidence type="ECO:0000256" key="4">
    <source>
        <dbReference type="ARBA" id="ARBA00022692"/>
    </source>
</evidence>
<evidence type="ECO:0000256" key="7">
    <source>
        <dbReference type="SAM" id="Phobius"/>
    </source>
</evidence>
<comment type="subcellular location">
    <subcellularLocation>
        <location evidence="1">Endomembrane system</location>
        <topology evidence="1">Multi-pass membrane protein</topology>
    </subcellularLocation>
</comment>
<feature type="transmembrane region" description="Helical" evidence="7">
    <location>
        <begin position="142"/>
        <end position="166"/>
    </location>
</feature>
<evidence type="ECO:0000313" key="10">
    <source>
        <dbReference type="Proteomes" id="UP000688137"/>
    </source>
</evidence>
<accession>A0A8S1KKG9</accession>
<dbReference type="AlphaFoldDB" id="A0A8S1KKG9"/>
<dbReference type="InterPro" id="IPR020846">
    <property type="entry name" value="MFS_dom"/>
</dbReference>
<feature type="transmembrane region" description="Helical" evidence="7">
    <location>
        <begin position="52"/>
        <end position="74"/>
    </location>
</feature>
<keyword evidence="4 7" id="KW-0812">Transmembrane</keyword>
<dbReference type="PANTHER" id="PTHR23512">
    <property type="entry name" value="MAJOR FACILITATOR SUPERFAMILY DOMAIN-CONTAINING PROTEIN 1"/>
    <property type="match status" value="1"/>
</dbReference>
<feature type="transmembrane region" description="Helical" evidence="7">
    <location>
        <begin position="12"/>
        <end position="30"/>
    </location>
</feature>
<proteinExistence type="inferred from homology"/>
<dbReference type="GO" id="GO:0012505">
    <property type="term" value="C:endomembrane system"/>
    <property type="evidence" value="ECO:0007669"/>
    <property type="project" value="UniProtKB-SubCell"/>
</dbReference>
<organism evidence="9 10">
    <name type="scientific">Paramecium primaurelia</name>
    <dbReference type="NCBI Taxonomy" id="5886"/>
    <lineage>
        <taxon>Eukaryota</taxon>
        <taxon>Sar</taxon>
        <taxon>Alveolata</taxon>
        <taxon>Ciliophora</taxon>
        <taxon>Intramacronucleata</taxon>
        <taxon>Oligohymenophorea</taxon>
        <taxon>Peniculida</taxon>
        <taxon>Parameciidae</taxon>
        <taxon>Paramecium</taxon>
    </lineage>
</organism>
<evidence type="ECO:0000259" key="8">
    <source>
        <dbReference type="PROSITE" id="PS50850"/>
    </source>
</evidence>
<name>A0A8S1KKG9_PARPR</name>
<evidence type="ECO:0000256" key="6">
    <source>
        <dbReference type="ARBA" id="ARBA00023136"/>
    </source>
</evidence>
<evidence type="ECO:0000256" key="3">
    <source>
        <dbReference type="ARBA" id="ARBA00022448"/>
    </source>
</evidence>
<evidence type="ECO:0000256" key="5">
    <source>
        <dbReference type="ARBA" id="ARBA00022989"/>
    </source>
</evidence>